<feature type="compositionally biased region" description="Basic residues" evidence="4">
    <location>
        <begin position="185"/>
        <end position="200"/>
    </location>
</feature>
<dbReference type="Proteomes" id="UP000249056">
    <property type="component" value="Unassembled WGS sequence"/>
</dbReference>
<protein>
    <recommendedName>
        <fullName evidence="3">Ribosome quality control complex subunit 2</fullName>
    </recommendedName>
</protein>
<reference evidence="5 6" key="1">
    <citation type="submission" date="2018-06" db="EMBL/GenBank/DDBJ databases">
        <title>Genome Sequence of the Brown Rot Fungal Pathogen Monilinia fructigena.</title>
        <authorList>
            <person name="Landi L."/>
            <person name="De Miccolis Angelini R.M."/>
            <person name="Pollastro S."/>
            <person name="Abate D."/>
            <person name="Faretra F."/>
            <person name="Romanazzi G."/>
        </authorList>
    </citation>
    <scope>NUCLEOTIDE SEQUENCE [LARGE SCALE GENOMIC DNA]</scope>
    <source>
        <strain evidence="5 6">Mfrg269</strain>
    </source>
</reference>
<feature type="region of interest" description="Disordered" evidence="4">
    <location>
        <begin position="179"/>
        <end position="200"/>
    </location>
</feature>
<organism evidence="5 6">
    <name type="scientific">Monilinia fructigena</name>
    <dbReference type="NCBI Taxonomy" id="38457"/>
    <lineage>
        <taxon>Eukaryota</taxon>
        <taxon>Fungi</taxon>
        <taxon>Dikarya</taxon>
        <taxon>Ascomycota</taxon>
        <taxon>Pezizomycotina</taxon>
        <taxon>Leotiomycetes</taxon>
        <taxon>Helotiales</taxon>
        <taxon>Sclerotiniaceae</taxon>
        <taxon>Monilinia</taxon>
    </lineage>
</organism>
<dbReference type="OrthoDB" id="207084at2759"/>
<dbReference type="Pfam" id="PF05833">
    <property type="entry name" value="NFACT_N"/>
    <property type="match status" value="1"/>
</dbReference>
<keyword evidence="2" id="KW-0175">Coiled coil</keyword>
<dbReference type="GO" id="GO:0005737">
    <property type="term" value="C:cytoplasm"/>
    <property type="evidence" value="ECO:0007669"/>
    <property type="project" value="UniProtKB-ARBA"/>
</dbReference>
<dbReference type="FunFam" id="2.30.310.10:FF:000003">
    <property type="entry name" value="Zinc knuckle domain containing protein"/>
    <property type="match status" value="1"/>
</dbReference>
<dbReference type="GO" id="GO:0000049">
    <property type="term" value="F:tRNA binding"/>
    <property type="evidence" value="ECO:0007669"/>
    <property type="project" value="TreeGrafter"/>
</dbReference>
<accession>A0A395IXD2</accession>
<dbReference type="GO" id="GO:1990116">
    <property type="term" value="P:ribosome-associated ubiquitin-dependent protein catabolic process"/>
    <property type="evidence" value="ECO:0007669"/>
    <property type="project" value="TreeGrafter"/>
</dbReference>
<dbReference type="GO" id="GO:0072344">
    <property type="term" value="P:rescue of stalled ribosome"/>
    <property type="evidence" value="ECO:0007669"/>
    <property type="project" value="TreeGrafter"/>
</dbReference>
<dbReference type="InterPro" id="IPR051608">
    <property type="entry name" value="RQC_Subunit_NEMF"/>
</dbReference>
<comment type="similarity">
    <text evidence="1">Belongs to the NEMF family.</text>
</comment>
<dbReference type="PANTHER" id="PTHR15239">
    <property type="entry name" value="NUCLEAR EXPORT MEDIATOR FACTOR NEMF"/>
    <property type="match status" value="1"/>
</dbReference>
<evidence type="ECO:0000256" key="4">
    <source>
        <dbReference type="SAM" id="MobiDB-lite"/>
    </source>
</evidence>
<evidence type="ECO:0000256" key="1">
    <source>
        <dbReference type="ARBA" id="ARBA00008318"/>
    </source>
</evidence>
<gene>
    <name evidence="5" type="ORF">DID88_001514</name>
</gene>
<evidence type="ECO:0000313" key="5">
    <source>
        <dbReference type="EMBL" id="RAL64922.1"/>
    </source>
</evidence>
<dbReference type="PANTHER" id="PTHR15239:SF6">
    <property type="entry name" value="RIBOSOME QUALITY CONTROL COMPLEX SUBUNIT NEMF"/>
    <property type="match status" value="1"/>
</dbReference>
<evidence type="ECO:0000313" key="6">
    <source>
        <dbReference type="Proteomes" id="UP000249056"/>
    </source>
</evidence>
<comment type="caution">
    <text evidence="5">The sequence shown here is derived from an EMBL/GenBank/DDBJ whole genome shotgun (WGS) entry which is preliminary data.</text>
</comment>
<evidence type="ECO:0000256" key="2">
    <source>
        <dbReference type="ARBA" id="ARBA00023054"/>
    </source>
</evidence>
<name>A0A395IXD2_9HELO</name>
<dbReference type="EMBL" id="QKRW01000012">
    <property type="protein sequence ID" value="RAL64922.1"/>
    <property type="molecule type" value="Genomic_DNA"/>
</dbReference>
<evidence type="ECO:0000256" key="3">
    <source>
        <dbReference type="ARBA" id="ARBA00070414"/>
    </source>
</evidence>
<keyword evidence="6" id="KW-1185">Reference proteome</keyword>
<sequence length="200" mass="23043">MKQRFSSIDVKVIAHELSNALVTLRVSNIYDLSSKIFLVKFAKPDNKQQILIDSGFRCHLTDFSRATAAAPSVFVQRLRKYLKTRRVTQVSQIGTDRIIEFQFSDGQYRLYLEFYAGGNIILTDKDLNILTLLRVVDAGEAQEELRVGLKYSLDNRQNYGGVPDLTKERLQEALQKGADKGKMTLARRRRRRRGMRYGKH</sequence>
<dbReference type="Gene3D" id="2.30.310.10">
    <property type="entry name" value="ibrinogen binding protein from staphylococcus aureus domain"/>
    <property type="match status" value="1"/>
</dbReference>
<dbReference type="GO" id="GO:1990112">
    <property type="term" value="C:RQC complex"/>
    <property type="evidence" value="ECO:0007669"/>
    <property type="project" value="TreeGrafter"/>
</dbReference>
<dbReference type="GO" id="GO:0043023">
    <property type="term" value="F:ribosomal large subunit binding"/>
    <property type="evidence" value="ECO:0007669"/>
    <property type="project" value="TreeGrafter"/>
</dbReference>
<proteinExistence type="inferred from homology"/>
<dbReference type="AlphaFoldDB" id="A0A395IXD2"/>